<sequence>MPVQELFPRAGHHLSRDVRLAELFVGQQTALAADQFVLAGRFEKLVVHADRFHQPDAFDAFDVHVELFLIAVP</sequence>
<protein>
    <submittedName>
        <fullName evidence="1">Uncharacterized protein</fullName>
    </submittedName>
</protein>
<organism evidence="1 2">
    <name type="scientific">Aporhodopirellula rubra</name>
    <dbReference type="NCBI Taxonomy" id="980271"/>
    <lineage>
        <taxon>Bacteria</taxon>
        <taxon>Pseudomonadati</taxon>
        <taxon>Planctomycetota</taxon>
        <taxon>Planctomycetia</taxon>
        <taxon>Pirellulales</taxon>
        <taxon>Pirellulaceae</taxon>
        <taxon>Aporhodopirellula</taxon>
    </lineage>
</organism>
<dbReference type="Proteomes" id="UP000536179">
    <property type="component" value="Unassembled WGS sequence"/>
</dbReference>
<comment type="caution">
    <text evidence="1">The sequence shown here is derived from an EMBL/GenBank/DDBJ whole genome shotgun (WGS) entry which is preliminary data.</text>
</comment>
<proteinExistence type="predicted"/>
<keyword evidence="2" id="KW-1185">Reference proteome</keyword>
<evidence type="ECO:0000313" key="2">
    <source>
        <dbReference type="Proteomes" id="UP000536179"/>
    </source>
</evidence>
<dbReference type="AlphaFoldDB" id="A0A7W5H3P2"/>
<name>A0A7W5H3P2_9BACT</name>
<dbReference type="EMBL" id="JACHXU010000003">
    <property type="protein sequence ID" value="MBB3205492.1"/>
    <property type="molecule type" value="Genomic_DNA"/>
</dbReference>
<evidence type="ECO:0000313" key="1">
    <source>
        <dbReference type="EMBL" id="MBB3205492.1"/>
    </source>
</evidence>
<gene>
    <name evidence="1" type="ORF">FHS27_001292</name>
</gene>
<reference evidence="1 2" key="1">
    <citation type="submission" date="2020-08" db="EMBL/GenBank/DDBJ databases">
        <title>Genomic Encyclopedia of Type Strains, Phase III (KMG-III): the genomes of soil and plant-associated and newly described type strains.</title>
        <authorList>
            <person name="Whitman W."/>
        </authorList>
    </citation>
    <scope>NUCLEOTIDE SEQUENCE [LARGE SCALE GENOMIC DNA]</scope>
    <source>
        <strain evidence="1 2">CECT 8075</strain>
    </source>
</reference>
<accession>A0A7W5H3P2</accession>